<feature type="domain" description="Transthyretin/hydroxyisourate hydrolase" evidence="1">
    <location>
        <begin position="122"/>
        <end position="230"/>
    </location>
</feature>
<evidence type="ECO:0000313" key="2">
    <source>
        <dbReference type="EMBL" id="CAB3360963.1"/>
    </source>
</evidence>
<dbReference type="Pfam" id="PF00576">
    <property type="entry name" value="Transthyretin"/>
    <property type="match status" value="1"/>
</dbReference>
<name>A0A8S1C1E4_9INSE</name>
<dbReference type="EMBL" id="CADEPI010000004">
    <property type="protein sequence ID" value="CAB3360963.1"/>
    <property type="molecule type" value="Genomic_DNA"/>
</dbReference>
<gene>
    <name evidence="2" type="ORF">CLODIP_2_CD03340</name>
</gene>
<keyword evidence="3" id="KW-1185">Reference proteome</keyword>
<dbReference type="InterPro" id="IPR036817">
    <property type="entry name" value="Transthyretin/HIU_hydrolase_sf"/>
</dbReference>
<comment type="caution">
    <text evidence="2">The sequence shown here is derived from an EMBL/GenBank/DDBJ whole genome shotgun (WGS) entry which is preliminary data.</text>
</comment>
<dbReference type="InterPro" id="IPR023416">
    <property type="entry name" value="Transthyretin/HIU_hydrolase_d"/>
</dbReference>
<dbReference type="PANTHER" id="PTHR10395:SF7">
    <property type="entry name" value="5-HYDROXYISOURATE HYDROLASE"/>
    <property type="match status" value="1"/>
</dbReference>
<evidence type="ECO:0000313" key="3">
    <source>
        <dbReference type="Proteomes" id="UP000494165"/>
    </source>
</evidence>
<dbReference type="Proteomes" id="UP000494165">
    <property type="component" value="Unassembled WGS sequence"/>
</dbReference>
<dbReference type="PANTHER" id="PTHR10395">
    <property type="entry name" value="URICASE AND TRANSTHYRETIN-RELATED"/>
    <property type="match status" value="1"/>
</dbReference>
<dbReference type="SUPFAM" id="SSF49472">
    <property type="entry name" value="Transthyretin (synonym: prealbumin)"/>
    <property type="match status" value="1"/>
</dbReference>
<evidence type="ECO:0000259" key="1">
    <source>
        <dbReference type="Pfam" id="PF00576"/>
    </source>
</evidence>
<organism evidence="2 3">
    <name type="scientific">Cloeon dipterum</name>
    <dbReference type="NCBI Taxonomy" id="197152"/>
    <lineage>
        <taxon>Eukaryota</taxon>
        <taxon>Metazoa</taxon>
        <taxon>Ecdysozoa</taxon>
        <taxon>Arthropoda</taxon>
        <taxon>Hexapoda</taxon>
        <taxon>Insecta</taxon>
        <taxon>Pterygota</taxon>
        <taxon>Palaeoptera</taxon>
        <taxon>Ephemeroptera</taxon>
        <taxon>Pisciforma</taxon>
        <taxon>Baetidae</taxon>
        <taxon>Cloeon</taxon>
    </lineage>
</organism>
<sequence length="256" mass="29902">MRDHLSMSEPTKRLIFIMSRHVRSLYQTPRYRKEWEELPRFQPWLSRGPELDTNQRSGPTTKAYCMFCEDVIEPLYDALIKHAESKAHQLVAKVRTSTVRNNDVLQATVEEYLRLRRDCAVISSQITDSMTGLPAEGVEVKLFKLNEGECLEMMSSGLTDQDGYLDSLIFHTTQLPVGLFRFEYLIQDYYFRGRRLKTTYPLVQPSFEIKPNMSQYHFRVVIAPHYHSVYLETEKVKQQLEEITDNSADGEVFLFG</sequence>
<dbReference type="GO" id="GO:0006144">
    <property type="term" value="P:purine nucleobase metabolic process"/>
    <property type="evidence" value="ECO:0007669"/>
    <property type="project" value="TreeGrafter"/>
</dbReference>
<dbReference type="OrthoDB" id="10265230at2759"/>
<protein>
    <recommendedName>
        <fullName evidence="1">Transthyretin/hydroxyisourate hydrolase domain-containing protein</fullName>
    </recommendedName>
</protein>
<dbReference type="Gene3D" id="2.60.40.180">
    <property type="entry name" value="Transthyretin/hydroxyisourate hydrolase domain"/>
    <property type="match status" value="1"/>
</dbReference>
<dbReference type="AlphaFoldDB" id="A0A8S1C1E4"/>
<proteinExistence type="predicted"/>
<accession>A0A8S1C1E4</accession>
<reference evidence="2 3" key="1">
    <citation type="submission" date="2020-04" db="EMBL/GenBank/DDBJ databases">
        <authorList>
            <person name="Alioto T."/>
            <person name="Alioto T."/>
            <person name="Gomez Garrido J."/>
        </authorList>
    </citation>
    <scope>NUCLEOTIDE SEQUENCE [LARGE SCALE GENOMIC DNA]</scope>
</reference>